<dbReference type="GO" id="GO:0005743">
    <property type="term" value="C:mitochondrial inner membrane"/>
    <property type="evidence" value="ECO:0007669"/>
    <property type="project" value="UniProtKB-SubCell"/>
</dbReference>
<dbReference type="InterPro" id="IPR018108">
    <property type="entry name" value="MCP_transmembrane"/>
</dbReference>
<dbReference type="InterPro" id="IPR023395">
    <property type="entry name" value="MCP_dom_sf"/>
</dbReference>
<evidence type="ECO:0000313" key="12">
    <source>
        <dbReference type="EMBL" id="CAF4341993.1"/>
    </source>
</evidence>
<sequence>IIAGAAANTVIAPMWTIRTRMMTQLNHENYRNSFHAAQKIYQTEGLYALYRGLIPSMLGLVCKNSSLKSLFRYISRSDTREI</sequence>
<evidence type="ECO:0000256" key="5">
    <source>
        <dbReference type="ARBA" id="ARBA00022737"/>
    </source>
</evidence>
<evidence type="ECO:0000256" key="9">
    <source>
        <dbReference type="ARBA" id="ARBA00023136"/>
    </source>
</evidence>
<dbReference type="GO" id="GO:0015218">
    <property type="term" value="F:pyrimidine nucleotide transmembrane transporter activity"/>
    <property type="evidence" value="ECO:0007669"/>
    <property type="project" value="InterPro"/>
</dbReference>
<feature type="repeat" description="Solcar" evidence="10">
    <location>
        <begin position="1"/>
        <end position="77"/>
    </location>
</feature>
<evidence type="ECO:0000256" key="1">
    <source>
        <dbReference type="ARBA" id="ARBA00004448"/>
    </source>
</evidence>
<dbReference type="Proteomes" id="UP000663823">
    <property type="component" value="Unassembled WGS sequence"/>
</dbReference>
<evidence type="ECO:0000256" key="7">
    <source>
        <dbReference type="ARBA" id="ARBA00022989"/>
    </source>
</evidence>
<dbReference type="PANTHER" id="PTHR45829:SF1">
    <property type="entry name" value="CARRIER PROTEIN, PUTATIVE (AFU_ORTHOLOGUE AFUA_4G06780)-RELATED"/>
    <property type="match status" value="1"/>
</dbReference>
<dbReference type="AlphaFoldDB" id="A0A820KGZ2"/>
<evidence type="ECO:0000256" key="6">
    <source>
        <dbReference type="ARBA" id="ARBA00022792"/>
    </source>
</evidence>
<evidence type="ECO:0000256" key="10">
    <source>
        <dbReference type="PROSITE-ProRule" id="PRU00282"/>
    </source>
</evidence>
<dbReference type="GO" id="GO:1990519">
    <property type="term" value="P:pyrimidine nucleotide import into mitochondrion"/>
    <property type="evidence" value="ECO:0007669"/>
    <property type="project" value="TreeGrafter"/>
</dbReference>
<protein>
    <submittedName>
        <fullName evidence="12">Uncharacterized protein</fullName>
    </submittedName>
</protein>
<evidence type="ECO:0000256" key="4">
    <source>
        <dbReference type="ARBA" id="ARBA00022692"/>
    </source>
</evidence>
<keyword evidence="6" id="KW-0999">Mitochondrion inner membrane</keyword>
<keyword evidence="9 10" id="KW-0472">Membrane</keyword>
<dbReference type="PROSITE" id="PS50920">
    <property type="entry name" value="SOLCAR"/>
    <property type="match status" value="1"/>
</dbReference>
<comment type="similarity">
    <text evidence="2 11">Belongs to the mitochondrial carrier (TC 2.A.29) family.</text>
</comment>
<reference evidence="12" key="1">
    <citation type="submission" date="2021-02" db="EMBL/GenBank/DDBJ databases">
        <authorList>
            <person name="Nowell W R."/>
        </authorList>
    </citation>
    <scope>NUCLEOTIDE SEQUENCE</scope>
</reference>
<keyword evidence="7" id="KW-1133">Transmembrane helix</keyword>
<gene>
    <name evidence="12" type="ORF">OTI717_LOCUS43273</name>
</gene>
<evidence type="ECO:0000256" key="2">
    <source>
        <dbReference type="ARBA" id="ARBA00006375"/>
    </source>
</evidence>
<keyword evidence="4 10" id="KW-0812">Transmembrane</keyword>
<evidence type="ECO:0000256" key="11">
    <source>
        <dbReference type="RuleBase" id="RU000488"/>
    </source>
</evidence>
<evidence type="ECO:0000256" key="8">
    <source>
        <dbReference type="ARBA" id="ARBA00023128"/>
    </source>
</evidence>
<dbReference type="EMBL" id="CAJOAX010060621">
    <property type="protein sequence ID" value="CAF4341993.1"/>
    <property type="molecule type" value="Genomic_DNA"/>
</dbReference>
<dbReference type="Gene3D" id="1.50.40.10">
    <property type="entry name" value="Mitochondrial carrier domain"/>
    <property type="match status" value="1"/>
</dbReference>
<comment type="caution">
    <text evidence="12">The sequence shown here is derived from an EMBL/GenBank/DDBJ whole genome shotgun (WGS) entry which is preliminary data.</text>
</comment>
<dbReference type="SUPFAM" id="SSF103506">
    <property type="entry name" value="Mitochondrial carrier"/>
    <property type="match status" value="1"/>
</dbReference>
<name>A0A820KGZ2_9BILA</name>
<proteinExistence type="inferred from homology"/>
<dbReference type="InterPro" id="IPR049562">
    <property type="entry name" value="SLC25A33/36-like"/>
</dbReference>
<organism evidence="12 13">
    <name type="scientific">Rotaria sordida</name>
    <dbReference type="NCBI Taxonomy" id="392033"/>
    <lineage>
        <taxon>Eukaryota</taxon>
        <taxon>Metazoa</taxon>
        <taxon>Spiralia</taxon>
        <taxon>Gnathifera</taxon>
        <taxon>Rotifera</taxon>
        <taxon>Eurotatoria</taxon>
        <taxon>Bdelloidea</taxon>
        <taxon>Philodinida</taxon>
        <taxon>Philodinidae</taxon>
        <taxon>Rotaria</taxon>
    </lineage>
</organism>
<evidence type="ECO:0000256" key="3">
    <source>
        <dbReference type="ARBA" id="ARBA00022448"/>
    </source>
</evidence>
<dbReference type="PANTHER" id="PTHR45829">
    <property type="entry name" value="MITOCHONDRIAL CARRIER PROTEIN RIM2"/>
    <property type="match status" value="1"/>
</dbReference>
<keyword evidence="5" id="KW-0677">Repeat</keyword>
<keyword evidence="8" id="KW-0496">Mitochondrion</keyword>
<comment type="subcellular location">
    <subcellularLocation>
        <location evidence="1">Mitochondrion inner membrane</location>
        <topology evidence="1">Multi-pass membrane protein</topology>
    </subcellularLocation>
</comment>
<dbReference type="Pfam" id="PF00153">
    <property type="entry name" value="Mito_carr"/>
    <property type="match status" value="1"/>
</dbReference>
<evidence type="ECO:0000313" key="13">
    <source>
        <dbReference type="Proteomes" id="UP000663823"/>
    </source>
</evidence>
<accession>A0A820KGZ2</accession>
<feature type="non-terminal residue" evidence="12">
    <location>
        <position position="1"/>
    </location>
</feature>
<keyword evidence="3 11" id="KW-0813">Transport</keyword>